<name>A0A481ZEQ1_9VIRU</name>
<accession>A0A481ZEQ1</accession>
<dbReference type="InterPro" id="IPR036388">
    <property type="entry name" value="WH-like_DNA-bd_sf"/>
</dbReference>
<reference evidence="1" key="1">
    <citation type="journal article" date="2019" name="MBio">
        <title>Virus Genomes from Deep Sea Sediments Expand the Ocean Megavirome and Support Independent Origins of Viral Gigantism.</title>
        <authorList>
            <person name="Backstrom D."/>
            <person name="Yutin N."/>
            <person name="Jorgensen S.L."/>
            <person name="Dharamshi J."/>
            <person name="Homa F."/>
            <person name="Zaremba-Niedwiedzka K."/>
            <person name="Spang A."/>
            <person name="Wolf Y.I."/>
            <person name="Koonin E.V."/>
            <person name="Ettema T.J."/>
        </authorList>
    </citation>
    <scope>NUCLEOTIDE SEQUENCE</scope>
</reference>
<dbReference type="EMBL" id="MK500604">
    <property type="protein sequence ID" value="QBK93692.1"/>
    <property type="molecule type" value="Genomic_DNA"/>
</dbReference>
<gene>
    <name evidence="1" type="ORF">LCPAC406_00060</name>
</gene>
<evidence type="ECO:0000313" key="1">
    <source>
        <dbReference type="EMBL" id="QBK93692.1"/>
    </source>
</evidence>
<sequence length="54" mass="5570">MRYACGKKVMQVTPEGEVIVIYDSIAEASEHSEATAAGIGGVASGRLKTSTGEI</sequence>
<protein>
    <submittedName>
        <fullName evidence="1">Uncharacterized protein</fullName>
    </submittedName>
</protein>
<dbReference type="Gene3D" id="1.10.10.10">
    <property type="entry name" value="Winged helix-like DNA-binding domain superfamily/Winged helix DNA-binding domain"/>
    <property type="match status" value="1"/>
</dbReference>
<proteinExistence type="predicted"/>
<organism evidence="1">
    <name type="scientific">Pithovirus LCPAC406</name>
    <dbReference type="NCBI Taxonomy" id="2506599"/>
    <lineage>
        <taxon>Viruses</taxon>
        <taxon>Pithoviruses</taxon>
    </lineage>
</organism>